<evidence type="ECO:0000256" key="7">
    <source>
        <dbReference type="ARBA" id="ARBA00023180"/>
    </source>
</evidence>
<dbReference type="InterPro" id="IPR000920">
    <property type="entry name" value="Myelin_P0-rel"/>
</dbReference>
<dbReference type="Proteomes" id="UP000727407">
    <property type="component" value="Unassembled WGS sequence"/>
</dbReference>
<proteinExistence type="predicted"/>
<evidence type="ECO:0000256" key="5">
    <source>
        <dbReference type="ARBA" id="ARBA00023136"/>
    </source>
</evidence>
<dbReference type="Gene3D" id="2.60.40.10">
    <property type="entry name" value="Immunoglobulins"/>
    <property type="match status" value="1"/>
</dbReference>
<dbReference type="GO" id="GO:0009986">
    <property type="term" value="C:cell surface"/>
    <property type="evidence" value="ECO:0007669"/>
    <property type="project" value="TreeGrafter"/>
</dbReference>
<gene>
    <name evidence="11" type="primary">mpzl1</name>
    <name evidence="11" type="ORF">DAT39_012063</name>
</gene>
<sequence length="79" mass="9180">MALVSKIRKLCLSRFEFYWTCMYLTMFAFQIFYYAGGKGFPGTSQFKDRIEWAGDLNKKDGSIRVSNMQFADNGTYVCD</sequence>
<dbReference type="AlphaFoldDB" id="A0A8J4U226"/>
<evidence type="ECO:0000256" key="3">
    <source>
        <dbReference type="ARBA" id="ARBA00022729"/>
    </source>
</evidence>
<evidence type="ECO:0000313" key="11">
    <source>
        <dbReference type="EMBL" id="KAF5898243.1"/>
    </source>
</evidence>
<protein>
    <submittedName>
        <fullName evidence="11">Myelin protein zero-like protein 1 isoform X3</fullName>
    </submittedName>
</protein>
<comment type="caution">
    <text evidence="11">The sequence shown here is derived from an EMBL/GenBank/DDBJ whole genome shotgun (WGS) entry which is preliminary data.</text>
</comment>
<name>A0A8J4U226_CLAMG</name>
<evidence type="ECO:0000256" key="1">
    <source>
        <dbReference type="ARBA" id="ARBA00004479"/>
    </source>
</evidence>
<dbReference type="EMBL" id="QNUK01000206">
    <property type="protein sequence ID" value="KAF5898243.1"/>
    <property type="molecule type" value="Genomic_DNA"/>
</dbReference>
<dbReference type="GO" id="GO:0005886">
    <property type="term" value="C:plasma membrane"/>
    <property type="evidence" value="ECO:0007669"/>
    <property type="project" value="TreeGrafter"/>
</dbReference>
<dbReference type="OrthoDB" id="8831214at2759"/>
<dbReference type="InterPro" id="IPR013106">
    <property type="entry name" value="Ig_V-set"/>
</dbReference>
<feature type="transmembrane region" description="Helical" evidence="9">
    <location>
        <begin position="17"/>
        <end position="35"/>
    </location>
</feature>
<keyword evidence="8" id="KW-0393">Immunoglobulin domain</keyword>
<evidence type="ECO:0000256" key="4">
    <source>
        <dbReference type="ARBA" id="ARBA00022989"/>
    </source>
</evidence>
<accession>A0A8J4U226</accession>
<organism evidence="11 12">
    <name type="scientific">Clarias magur</name>
    <name type="common">Asian catfish</name>
    <name type="synonym">Macropteronotus magur</name>
    <dbReference type="NCBI Taxonomy" id="1594786"/>
    <lineage>
        <taxon>Eukaryota</taxon>
        <taxon>Metazoa</taxon>
        <taxon>Chordata</taxon>
        <taxon>Craniata</taxon>
        <taxon>Vertebrata</taxon>
        <taxon>Euteleostomi</taxon>
        <taxon>Actinopterygii</taxon>
        <taxon>Neopterygii</taxon>
        <taxon>Teleostei</taxon>
        <taxon>Ostariophysi</taxon>
        <taxon>Siluriformes</taxon>
        <taxon>Clariidae</taxon>
        <taxon>Clarias</taxon>
    </lineage>
</organism>
<evidence type="ECO:0000256" key="9">
    <source>
        <dbReference type="SAM" id="Phobius"/>
    </source>
</evidence>
<evidence type="ECO:0000256" key="6">
    <source>
        <dbReference type="ARBA" id="ARBA00023157"/>
    </source>
</evidence>
<keyword evidence="4 9" id="KW-1133">Transmembrane helix</keyword>
<evidence type="ECO:0000259" key="10">
    <source>
        <dbReference type="Pfam" id="PF07686"/>
    </source>
</evidence>
<keyword evidence="7" id="KW-0325">Glycoprotein</keyword>
<keyword evidence="2 9" id="KW-0812">Transmembrane</keyword>
<dbReference type="SUPFAM" id="SSF48726">
    <property type="entry name" value="Immunoglobulin"/>
    <property type="match status" value="1"/>
</dbReference>
<evidence type="ECO:0000256" key="8">
    <source>
        <dbReference type="ARBA" id="ARBA00023319"/>
    </source>
</evidence>
<feature type="domain" description="Immunoglobulin V-set" evidence="10">
    <location>
        <begin position="15"/>
        <end position="79"/>
    </location>
</feature>
<dbReference type="PRINTS" id="PR00213">
    <property type="entry name" value="MYELINP0"/>
</dbReference>
<dbReference type="InterPro" id="IPR036179">
    <property type="entry name" value="Ig-like_dom_sf"/>
</dbReference>
<keyword evidence="12" id="KW-1185">Reference proteome</keyword>
<feature type="non-terminal residue" evidence="11">
    <location>
        <position position="79"/>
    </location>
</feature>
<keyword evidence="5 9" id="KW-0472">Membrane</keyword>
<dbReference type="Pfam" id="PF07686">
    <property type="entry name" value="V-set"/>
    <property type="match status" value="1"/>
</dbReference>
<dbReference type="GO" id="GO:0005925">
    <property type="term" value="C:focal adhesion"/>
    <property type="evidence" value="ECO:0007669"/>
    <property type="project" value="TreeGrafter"/>
</dbReference>
<evidence type="ECO:0000313" key="12">
    <source>
        <dbReference type="Proteomes" id="UP000727407"/>
    </source>
</evidence>
<reference evidence="11" key="1">
    <citation type="submission" date="2020-07" db="EMBL/GenBank/DDBJ databases">
        <title>Clarias magur genome sequencing, assembly and annotation.</title>
        <authorList>
            <person name="Kushwaha B."/>
            <person name="Kumar R."/>
            <person name="Das P."/>
            <person name="Joshi C.G."/>
            <person name="Kumar D."/>
            <person name="Nagpure N.S."/>
            <person name="Pandey M."/>
            <person name="Agarwal S."/>
            <person name="Srivastava S."/>
            <person name="Singh M."/>
            <person name="Sahoo L."/>
            <person name="Jayasankar P."/>
            <person name="Meher P.K."/>
            <person name="Koringa P.G."/>
            <person name="Iquebal M.A."/>
            <person name="Das S.P."/>
            <person name="Bit A."/>
            <person name="Patnaik S."/>
            <person name="Patel N."/>
            <person name="Shah T.M."/>
            <person name="Hinsu A."/>
            <person name="Jena J.K."/>
        </authorList>
    </citation>
    <scope>NUCLEOTIDE SEQUENCE</scope>
    <source>
        <strain evidence="11">CIFAMagur01</strain>
        <tissue evidence="11">Testis</tissue>
    </source>
</reference>
<keyword evidence="6" id="KW-1015">Disulfide bond</keyword>
<evidence type="ECO:0000256" key="2">
    <source>
        <dbReference type="ARBA" id="ARBA00022692"/>
    </source>
</evidence>
<comment type="subcellular location">
    <subcellularLocation>
        <location evidence="1">Membrane</location>
        <topology evidence="1">Single-pass type I membrane protein</topology>
    </subcellularLocation>
</comment>
<dbReference type="InterPro" id="IPR013783">
    <property type="entry name" value="Ig-like_fold"/>
</dbReference>
<keyword evidence="3" id="KW-0732">Signal</keyword>
<dbReference type="PANTHER" id="PTHR13869">
    <property type="entry name" value="MYELIN P0 RELATED"/>
    <property type="match status" value="1"/>
</dbReference>
<dbReference type="PANTHER" id="PTHR13869:SF19">
    <property type="entry name" value="MYELIN PROTEIN ZERO-LIKE PROTEIN 1"/>
    <property type="match status" value="1"/>
</dbReference>